<dbReference type="Gene3D" id="1.10.150.340">
    <property type="entry name" value="Pyrimidine 5'-nucleotidase (UMPH-1), N-terminal domain"/>
    <property type="match status" value="1"/>
</dbReference>
<name>A0A8S1FCK7_9PELO</name>
<dbReference type="PANTHER" id="PTHR13045:SF11">
    <property type="entry name" value="5'-NUCLEOTIDASE"/>
    <property type="match status" value="1"/>
</dbReference>
<keyword evidence="10" id="KW-0812">Transmembrane</keyword>
<accession>A0A8S1FCK7</accession>
<organism evidence="11 12">
    <name type="scientific">Caenorhabditis bovis</name>
    <dbReference type="NCBI Taxonomy" id="2654633"/>
    <lineage>
        <taxon>Eukaryota</taxon>
        <taxon>Metazoa</taxon>
        <taxon>Ecdysozoa</taxon>
        <taxon>Nematoda</taxon>
        <taxon>Chromadorea</taxon>
        <taxon>Rhabditida</taxon>
        <taxon>Rhabditina</taxon>
        <taxon>Rhabditomorpha</taxon>
        <taxon>Rhabditoidea</taxon>
        <taxon>Rhabditidae</taxon>
        <taxon>Peloderinae</taxon>
        <taxon>Caenorhabditis</taxon>
    </lineage>
</organism>
<dbReference type="NCBIfam" id="TIGR01544">
    <property type="entry name" value="HAD-SF-IE"/>
    <property type="match status" value="1"/>
</dbReference>
<keyword evidence="6 9" id="KW-0378">Hydrolase</keyword>
<evidence type="ECO:0000256" key="3">
    <source>
        <dbReference type="ARBA" id="ARBA00012643"/>
    </source>
</evidence>
<dbReference type="AlphaFoldDB" id="A0A8S1FCK7"/>
<dbReference type="Proteomes" id="UP000494206">
    <property type="component" value="Unassembled WGS sequence"/>
</dbReference>
<keyword evidence="5 9" id="KW-0547">Nucleotide-binding</keyword>
<keyword evidence="10" id="KW-0472">Membrane</keyword>
<dbReference type="GO" id="GO:0009117">
    <property type="term" value="P:nucleotide metabolic process"/>
    <property type="evidence" value="ECO:0007669"/>
    <property type="project" value="UniProtKB-KW"/>
</dbReference>
<comment type="subcellular location">
    <subcellularLocation>
        <location evidence="9">Cytoplasm</location>
    </subcellularLocation>
</comment>
<dbReference type="SUPFAM" id="SSF56784">
    <property type="entry name" value="HAD-like"/>
    <property type="match status" value="1"/>
</dbReference>
<keyword evidence="4" id="KW-0479">Metal-binding</keyword>
<dbReference type="FunFam" id="3.40.50.1000:FF:000411">
    <property type="entry name" value="5'-nucleotidase"/>
    <property type="match status" value="1"/>
</dbReference>
<sequence length="299" mass="33823">MTEDQLLHILSLPQVHVKDIKATAAKLQKIVSGGPDQLMVISDFDFTLSRFVDENGKRCSSCYCVFDNAVGNDDPTWCERFVSLYHKYGPIEHDHSLTIEEKVPFMESWWTQSHNLIIEAGFNRKEIDNYVSKCKIKLRDNADAMMKGMSAYNVPFIIFSAGIGTIIEMFLRHKFGKIEDNTHIVSNMMNFDANGAVSSFSEPLIHVFCKNSSVIPKDTTFAHQIQGRKNVILMGDSVGDAFMDVGVEEEQLSLKIGFVNHDVEKLVPKYLNFFDIVLVEDQTMNVPNKILEAIYAAKP</sequence>
<evidence type="ECO:0000256" key="7">
    <source>
        <dbReference type="ARBA" id="ARBA00022842"/>
    </source>
</evidence>
<dbReference type="Gene3D" id="3.40.50.1000">
    <property type="entry name" value="HAD superfamily/HAD-like"/>
    <property type="match status" value="1"/>
</dbReference>
<keyword evidence="9" id="KW-0963">Cytoplasm</keyword>
<evidence type="ECO:0000256" key="8">
    <source>
        <dbReference type="ARBA" id="ARBA00023080"/>
    </source>
</evidence>
<evidence type="ECO:0000256" key="5">
    <source>
        <dbReference type="ARBA" id="ARBA00022741"/>
    </source>
</evidence>
<gene>
    <name evidence="11" type="ORF">CBOVIS_LOCUS11594</name>
</gene>
<evidence type="ECO:0000313" key="12">
    <source>
        <dbReference type="Proteomes" id="UP000494206"/>
    </source>
</evidence>
<dbReference type="GO" id="GO:0000166">
    <property type="term" value="F:nucleotide binding"/>
    <property type="evidence" value="ECO:0007669"/>
    <property type="project" value="UniProtKB-KW"/>
</dbReference>
<dbReference type="FunFam" id="1.10.150.340:FF:000001">
    <property type="entry name" value="Cytosolic 5-nucleotidase 3-like"/>
    <property type="match status" value="1"/>
</dbReference>
<comment type="caution">
    <text evidence="11">The sequence shown here is derived from an EMBL/GenBank/DDBJ whole genome shotgun (WGS) entry which is preliminary data.</text>
</comment>
<evidence type="ECO:0000313" key="11">
    <source>
        <dbReference type="EMBL" id="CAB3410021.1"/>
    </source>
</evidence>
<keyword evidence="12" id="KW-1185">Reference proteome</keyword>
<dbReference type="CDD" id="cd07504">
    <property type="entry name" value="HAD_5NT"/>
    <property type="match status" value="1"/>
</dbReference>
<dbReference type="InterPro" id="IPR006434">
    <property type="entry name" value="Pyrimidine_nucleotidase_eu"/>
</dbReference>
<dbReference type="OrthoDB" id="10014216at2759"/>
<evidence type="ECO:0000256" key="1">
    <source>
        <dbReference type="ARBA" id="ARBA00000815"/>
    </source>
</evidence>
<protein>
    <recommendedName>
        <fullName evidence="3 9">5'-nucleotidase</fullName>
        <ecNumber evidence="3 9">3.1.3.5</ecNumber>
    </recommendedName>
</protein>
<evidence type="ECO:0000256" key="4">
    <source>
        <dbReference type="ARBA" id="ARBA00022723"/>
    </source>
</evidence>
<dbReference type="PANTHER" id="PTHR13045">
    <property type="entry name" value="5'-NUCLEOTIDASE"/>
    <property type="match status" value="1"/>
</dbReference>
<dbReference type="SFLD" id="SFLDS00003">
    <property type="entry name" value="Haloacid_Dehalogenase"/>
    <property type="match status" value="1"/>
</dbReference>
<dbReference type="SFLD" id="SFLDG01128">
    <property type="entry name" value="C1.4:_5'-Nucleotidase_Like"/>
    <property type="match status" value="1"/>
</dbReference>
<dbReference type="EMBL" id="CADEPM010000009">
    <property type="protein sequence ID" value="CAB3410021.1"/>
    <property type="molecule type" value="Genomic_DNA"/>
</dbReference>
<dbReference type="InterPro" id="IPR036412">
    <property type="entry name" value="HAD-like_sf"/>
</dbReference>
<dbReference type="InterPro" id="IPR023214">
    <property type="entry name" value="HAD_sf"/>
</dbReference>
<dbReference type="EC" id="3.1.3.5" evidence="3 9"/>
<comment type="similarity">
    <text evidence="2 9">Belongs to the pyrimidine 5'-nucleotidase family.</text>
</comment>
<dbReference type="GO" id="GO:0005737">
    <property type="term" value="C:cytoplasm"/>
    <property type="evidence" value="ECO:0007669"/>
    <property type="project" value="UniProtKB-SubCell"/>
</dbReference>
<evidence type="ECO:0000256" key="10">
    <source>
        <dbReference type="SAM" id="Phobius"/>
    </source>
</evidence>
<feature type="transmembrane region" description="Helical" evidence="10">
    <location>
        <begin position="152"/>
        <end position="171"/>
    </location>
</feature>
<evidence type="ECO:0000256" key="6">
    <source>
        <dbReference type="ARBA" id="ARBA00022801"/>
    </source>
</evidence>
<keyword evidence="8 9" id="KW-0546">Nucleotide metabolism</keyword>
<dbReference type="GO" id="GO:0008253">
    <property type="term" value="F:5'-nucleotidase activity"/>
    <property type="evidence" value="ECO:0007669"/>
    <property type="project" value="UniProtKB-EC"/>
</dbReference>
<evidence type="ECO:0000256" key="2">
    <source>
        <dbReference type="ARBA" id="ARBA00008389"/>
    </source>
</evidence>
<proteinExistence type="inferred from homology"/>
<dbReference type="GO" id="GO:0000287">
    <property type="term" value="F:magnesium ion binding"/>
    <property type="evidence" value="ECO:0007669"/>
    <property type="project" value="InterPro"/>
</dbReference>
<keyword evidence="7" id="KW-0460">Magnesium</keyword>
<reference evidence="11 12" key="1">
    <citation type="submission" date="2020-04" db="EMBL/GenBank/DDBJ databases">
        <authorList>
            <person name="Laetsch R D."/>
            <person name="Stevens L."/>
            <person name="Kumar S."/>
            <person name="Blaxter L. M."/>
        </authorList>
    </citation>
    <scope>NUCLEOTIDE SEQUENCE [LARGE SCALE GENOMIC DNA]</scope>
</reference>
<evidence type="ECO:0000256" key="9">
    <source>
        <dbReference type="RuleBase" id="RU361276"/>
    </source>
</evidence>
<comment type="catalytic activity">
    <reaction evidence="1 9">
        <text>a ribonucleoside 5'-phosphate + H2O = a ribonucleoside + phosphate</text>
        <dbReference type="Rhea" id="RHEA:12484"/>
        <dbReference type="ChEBI" id="CHEBI:15377"/>
        <dbReference type="ChEBI" id="CHEBI:18254"/>
        <dbReference type="ChEBI" id="CHEBI:43474"/>
        <dbReference type="ChEBI" id="CHEBI:58043"/>
        <dbReference type="EC" id="3.1.3.5"/>
    </reaction>
</comment>
<dbReference type="Pfam" id="PF05822">
    <property type="entry name" value="UMPH-1"/>
    <property type="match status" value="1"/>
</dbReference>
<keyword evidence="10" id="KW-1133">Transmembrane helix</keyword>